<dbReference type="eggNOG" id="ENOG502ST93">
    <property type="taxonomic scope" value="Eukaryota"/>
</dbReference>
<protein>
    <submittedName>
        <fullName evidence="1">Uncharacterized protein</fullName>
    </submittedName>
</protein>
<dbReference type="HOGENOM" id="CLU_1824691_0_0_1"/>
<dbReference type="InParanoid" id="G1KF67"/>
<reference evidence="1" key="3">
    <citation type="submission" date="2025-09" db="UniProtKB">
        <authorList>
            <consortium name="Ensembl"/>
        </authorList>
    </citation>
    <scope>IDENTIFICATION</scope>
</reference>
<evidence type="ECO:0000313" key="2">
    <source>
        <dbReference type="Proteomes" id="UP000001646"/>
    </source>
</evidence>
<evidence type="ECO:0000313" key="1">
    <source>
        <dbReference type="Ensembl" id="ENSACAP00000006120.3"/>
    </source>
</evidence>
<sequence>IGNICNFDNLETTSRNVTNSMTLSTKASNQDLIVLFNEVQTTIFRNKGCYLLAILDELDSDTLPDGRNWLLSFYTNFFQDNAFGIGSSSKRVGLQSSTQMGLLILFVMPFLVTTVTAQLPGCTKPTTSCCFHTEETTPQSC</sequence>
<dbReference type="AlphaFoldDB" id="G1KF67"/>
<keyword evidence="2" id="KW-1185">Reference proteome</keyword>
<organism evidence="1 2">
    <name type="scientific">Anolis carolinensis</name>
    <name type="common">Green anole</name>
    <name type="synonym">American chameleon</name>
    <dbReference type="NCBI Taxonomy" id="28377"/>
    <lineage>
        <taxon>Eukaryota</taxon>
        <taxon>Metazoa</taxon>
        <taxon>Chordata</taxon>
        <taxon>Craniata</taxon>
        <taxon>Vertebrata</taxon>
        <taxon>Euteleostomi</taxon>
        <taxon>Lepidosauria</taxon>
        <taxon>Squamata</taxon>
        <taxon>Bifurcata</taxon>
        <taxon>Unidentata</taxon>
        <taxon>Episquamata</taxon>
        <taxon>Toxicofera</taxon>
        <taxon>Iguania</taxon>
        <taxon>Dactyloidae</taxon>
        <taxon>Anolis</taxon>
    </lineage>
</organism>
<name>G1KF67_ANOCA</name>
<dbReference type="Bgee" id="ENSACAG00000006276">
    <property type="expression patterns" value="Expressed in adrenal gland and 3 other cell types or tissues"/>
</dbReference>
<dbReference type="Proteomes" id="UP000001646">
    <property type="component" value="Chromosome 5"/>
</dbReference>
<proteinExistence type="predicted"/>
<reference evidence="1 2" key="1">
    <citation type="submission" date="2009-12" db="EMBL/GenBank/DDBJ databases">
        <title>The Genome Sequence of Anolis carolinensis (Green Anole Lizard).</title>
        <authorList>
            <consortium name="The Genome Sequencing Platform"/>
            <person name="Di Palma F."/>
            <person name="Alfoldi J."/>
            <person name="Heiman D."/>
            <person name="Young S."/>
            <person name="Grabherr M."/>
            <person name="Johnson J."/>
            <person name="Lander E.S."/>
            <person name="Lindblad-Toh K."/>
        </authorList>
    </citation>
    <scope>NUCLEOTIDE SEQUENCE [LARGE SCALE GENOMIC DNA]</scope>
    <source>
        <strain evidence="1 2">JBL SC #1</strain>
    </source>
</reference>
<dbReference type="Ensembl" id="ENSACAT00000006257.3">
    <property type="protein sequence ID" value="ENSACAP00000006120.3"/>
    <property type="gene ID" value="ENSACAG00000006276.3"/>
</dbReference>
<accession>G1KF67</accession>
<dbReference type="GeneTree" id="ENSGT01040000240833"/>
<reference evidence="1" key="2">
    <citation type="submission" date="2025-08" db="UniProtKB">
        <authorList>
            <consortium name="Ensembl"/>
        </authorList>
    </citation>
    <scope>IDENTIFICATION</scope>
</reference>